<proteinExistence type="inferred from homology"/>
<evidence type="ECO:0000256" key="1">
    <source>
        <dbReference type="ARBA" id="ARBA00006484"/>
    </source>
</evidence>
<keyword evidence="4" id="KW-0812">Transmembrane</keyword>
<dbReference type="Gene3D" id="3.40.50.720">
    <property type="entry name" value="NAD(P)-binding Rossmann-like Domain"/>
    <property type="match status" value="1"/>
</dbReference>
<protein>
    <recommendedName>
        <fullName evidence="8">Estradiol 17-beta-dehydrogenase</fullName>
    </recommendedName>
</protein>
<comment type="similarity">
    <text evidence="1 3">Belongs to the short-chain dehydrogenases/reductases (SDR) family.</text>
</comment>
<evidence type="ECO:0000256" key="5">
    <source>
        <dbReference type="SAM" id="SignalP"/>
    </source>
</evidence>
<dbReference type="EMBL" id="BAAFRS010000284">
    <property type="protein sequence ID" value="GAB1226287.1"/>
    <property type="molecule type" value="Genomic_DNA"/>
</dbReference>
<evidence type="ECO:0000313" key="6">
    <source>
        <dbReference type="EMBL" id="GAB1226287.1"/>
    </source>
</evidence>
<dbReference type="Proteomes" id="UP001628156">
    <property type="component" value="Unassembled WGS sequence"/>
</dbReference>
<sequence length="474" mass="54112">MLLVLLFYSSFALPSFEGEFASKTRSYTIMKNDLYDNVFEIYTNEILYQIIIREKTVELIDSHNTLLGKLHINNQTTDLLATDKNYSLFISQNHITIKKIKSGTMLFDAERVPSHFIHDVFYLTLFSLIVILHIMVWRQGGALLIPGSVIKMVKNIGALLLGVLGGIVAVITVIPGIIFLWKVIIKPLLFPTNTKKYKGEKTYCIVTGAAGGIGKAFAEKFAKEGFNLIIMDRLAEPLAELKKMLEEKYNVTVVDYVADFIAMDKNNEWNKVEELIANYDIGVLVNNVGMCNYLPGKFGQLELKDINNMISLNIRTLLMMTHICIPKMEGRKEKGLIVNMSSSTSGYPHPLIQVYSSTKAFVRQFTDSIYAEYKGKIDVIAYTPWYIKTDMTKIRENAIYALTPSDFVDYAFRYFGQQNHINPYWFHYLMDIGTSTIPEAIFSKSVIKQQTFVRKRLQMKLEQQMAETASKKTE</sequence>
<dbReference type="PRINTS" id="PR00081">
    <property type="entry name" value="GDHRDH"/>
</dbReference>
<evidence type="ECO:0000313" key="7">
    <source>
        <dbReference type="Proteomes" id="UP001628156"/>
    </source>
</evidence>
<keyword evidence="5" id="KW-0732">Signal</keyword>
<dbReference type="Pfam" id="PF00106">
    <property type="entry name" value="adh_short"/>
    <property type="match status" value="1"/>
</dbReference>
<dbReference type="CDD" id="cd05356">
    <property type="entry name" value="17beta-HSD1_like_SDR_c"/>
    <property type="match status" value="1"/>
</dbReference>
<feature type="chain" id="PRO_5045511974" description="Estradiol 17-beta-dehydrogenase" evidence="5">
    <location>
        <begin position="19"/>
        <end position="474"/>
    </location>
</feature>
<dbReference type="PANTHER" id="PTHR43899:SF13">
    <property type="entry name" value="RH59310P"/>
    <property type="match status" value="1"/>
</dbReference>
<gene>
    <name evidence="6" type="ORF">ENUP19_0284G0010</name>
</gene>
<accession>A0ABQ0DTV5</accession>
<reference evidence="6 7" key="1">
    <citation type="journal article" date="2019" name="PLoS Negl. Trop. Dis.">
        <title>Whole genome sequencing of Entamoeba nuttalli reveals mammalian host-related molecular signatures and a novel octapeptide-repeat surface protein.</title>
        <authorList>
            <person name="Tanaka M."/>
            <person name="Makiuchi T."/>
            <person name="Komiyama T."/>
            <person name="Shiina T."/>
            <person name="Osaki K."/>
            <person name="Tachibana H."/>
        </authorList>
    </citation>
    <scope>NUCLEOTIDE SEQUENCE [LARGE SCALE GENOMIC DNA]</scope>
    <source>
        <strain evidence="6 7">P19-061405</strain>
    </source>
</reference>
<dbReference type="InterPro" id="IPR002347">
    <property type="entry name" value="SDR_fam"/>
</dbReference>
<feature type="signal peptide" evidence="5">
    <location>
        <begin position="1"/>
        <end position="18"/>
    </location>
</feature>
<feature type="transmembrane region" description="Helical" evidence="4">
    <location>
        <begin position="158"/>
        <end position="181"/>
    </location>
</feature>
<dbReference type="InterPro" id="IPR036291">
    <property type="entry name" value="NAD(P)-bd_dom_sf"/>
</dbReference>
<keyword evidence="4" id="KW-1133">Transmembrane helix</keyword>
<organism evidence="6 7">
    <name type="scientific">Entamoeba nuttalli</name>
    <dbReference type="NCBI Taxonomy" id="412467"/>
    <lineage>
        <taxon>Eukaryota</taxon>
        <taxon>Amoebozoa</taxon>
        <taxon>Evosea</taxon>
        <taxon>Archamoebae</taxon>
        <taxon>Mastigamoebida</taxon>
        <taxon>Entamoebidae</taxon>
        <taxon>Entamoeba</taxon>
    </lineage>
</organism>
<keyword evidence="4" id="KW-0472">Membrane</keyword>
<evidence type="ECO:0000256" key="2">
    <source>
        <dbReference type="ARBA" id="ARBA00023002"/>
    </source>
</evidence>
<name>A0ABQ0DTV5_9EUKA</name>
<evidence type="ECO:0000256" key="4">
    <source>
        <dbReference type="SAM" id="Phobius"/>
    </source>
</evidence>
<dbReference type="SUPFAM" id="SSF51735">
    <property type="entry name" value="NAD(P)-binding Rossmann-fold domains"/>
    <property type="match status" value="1"/>
</dbReference>
<dbReference type="PRINTS" id="PR00080">
    <property type="entry name" value="SDRFAMILY"/>
</dbReference>
<feature type="transmembrane region" description="Helical" evidence="4">
    <location>
        <begin position="120"/>
        <end position="137"/>
    </location>
</feature>
<evidence type="ECO:0008006" key="8">
    <source>
        <dbReference type="Google" id="ProtNLM"/>
    </source>
</evidence>
<keyword evidence="2" id="KW-0560">Oxidoreductase</keyword>
<evidence type="ECO:0000256" key="3">
    <source>
        <dbReference type="RuleBase" id="RU000363"/>
    </source>
</evidence>
<comment type="caution">
    <text evidence="6">The sequence shown here is derived from an EMBL/GenBank/DDBJ whole genome shotgun (WGS) entry which is preliminary data.</text>
</comment>
<keyword evidence="7" id="KW-1185">Reference proteome</keyword>
<dbReference type="InterPro" id="IPR051019">
    <property type="entry name" value="VLCFA-Steroid_DH"/>
</dbReference>
<dbReference type="PANTHER" id="PTHR43899">
    <property type="entry name" value="RH59310P"/>
    <property type="match status" value="1"/>
</dbReference>